<dbReference type="EMBL" id="MGGE01000018">
    <property type="protein sequence ID" value="OGM21376.1"/>
    <property type="molecule type" value="Genomic_DNA"/>
</dbReference>
<reference evidence="1 2" key="1">
    <citation type="journal article" date="2016" name="Nat. Commun.">
        <title>Thousands of microbial genomes shed light on interconnected biogeochemical processes in an aquifer system.</title>
        <authorList>
            <person name="Anantharaman K."/>
            <person name="Brown C.T."/>
            <person name="Hug L.A."/>
            <person name="Sharon I."/>
            <person name="Castelle C.J."/>
            <person name="Probst A.J."/>
            <person name="Thomas B.C."/>
            <person name="Singh A."/>
            <person name="Wilkins M.J."/>
            <person name="Karaoz U."/>
            <person name="Brodie E.L."/>
            <person name="Williams K.H."/>
            <person name="Hubbard S.S."/>
            <person name="Banfield J.F."/>
        </authorList>
    </citation>
    <scope>NUCLEOTIDE SEQUENCE [LARGE SCALE GENOMIC DNA]</scope>
</reference>
<comment type="caution">
    <text evidence="1">The sequence shown here is derived from an EMBL/GenBank/DDBJ whole genome shotgun (WGS) entry which is preliminary data.</text>
</comment>
<evidence type="ECO:0000313" key="2">
    <source>
        <dbReference type="Proteomes" id="UP000178419"/>
    </source>
</evidence>
<dbReference type="AlphaFoldDB" id="A0A1F7Y278"/>
<protein>
    <submittedName>
        <fullName evidence="1">Uncharacterized protein</fullName>
    </submittedName>
</protein>
<evidence type="ECO:0000313" key="1">
    <source>
        <dbReference type="EMBL" id="OGM21376.1"/>
    </source>
</evidence>
<dbReference type="Proteomes" id="UP000178419">
    <property type="component" value="Unassembled WGS sequence"/>
</dbReference>
<gene>
    <name evidence="1" type="ORF">A2714_02290</name>
</gene>
<proteinExistence type="predicted"/>
<sequence>MNRVKRNQRELEQAFLERIENISDYIQDFKLGKKSRIKDIAVNLRVLLINSRSNTPLLQHLALIHGVDLIHKYSGPPMIGKRDIYSLDELSNESAYISNVPSPVSLTYEELVKVIADQEGAHEDHGFSEPLHRLKNSGVYILNSKASDLSLLYFAEIVLNSSQPLIQRIRESHINK</sequence>
<organism evidence="1 2">
    <name type="scientific">Candidatus Woesebacteria bacterium RIFCSPHIGHO2_01_FULL_38_9</name>
    <dbReference type="NCBI Taxonomy" id="1802492"/>
    <lineage>
        <taxon>Bacteria</taxon>
        <taxon>Candidatus Woeseibacteriota</taxon>
    </lineage>
</organism>
<name>A0A1F7Y278_9BACT</name>
<accession>A0A1F7Y278</accession>